<dbReference type="AlphaFoldDB" id="A0A0G2IX10"/>
<dbReference type="PATRIC" id="fig|1604020.3.peg.1246"/>
<dbReference type="Proteomes" id="UP000035067">
    <property type="component" value="Unassembled WGS sequence"/>
</dbReference>
<dbReference type="Pfam" id="PF13180">
    <property type="entry name" value="PDZ_2"/>
    <property type="match status" value="1"/>
</dbReference>
<dbReference type="SUPFAM" id="SSF50156">
    <property type="entry name" value="PDZ domain-like"/>
    <property type="match status" value="1"/>
</dbReference>
<sequence>MALVLAFPQPLLAQADGLTTAETPEPATAQVTPQHPNHSFVAMAVRRVAPAVVRIDTERRVQDSGLNPMLLDPLLRDALGDLPNTYQQHGQGSGVVIVANPEKNLALVLTNAHVVDGVDNVEVTLADGRSLTGTVSGSDSVTDLALVTLPNSGNTIQAAQLGDSASLEVGDWAIALGNPYGLDSTVTLGIISNLHRSIASLGFADKRLELIQTDAAINPGNSGGPLVNAAGEVIGINTLVRSGPGAGLGFAIPVNLARHVAMLLESQGEITHPYLGLQMVQLTRRRARQYNADPNTLLKLPERDGALVRKVVEASPAERAGLRRGDLVVGADHQTVHEPAELLALVEASQVGRPLQLHIQRGEQELRLEVTPEAMPKLTMPG</sequence>
<protein>
    <submittedName>
        <fullName evidence="5">Serine protease</fullName>
    </submittedName>
</protein>
<evidence type="ECO:0000259" key="4">
    <source>
        <dbReference type="PROSITE" id="PS50106"/>
    </source>
</evidence>
<dbReference type="InterPro" id="IPR001940">
    <property type="entry name" value="Peptidase_S1C"/>
</dbReference>
<comment type="similarity">
    <text evidence="1">Belongs to the peptidase S1C family.</text>
</comment>
<evidence type="ECO:0000313" key="5">
    <source>
        <dbReference type="EMBL" id="KKZ13194.1"/>
    </source>
</evidence>
<keyword evidence="3" id="KW-0378">Hydrolase</keyword>
<reference evidence="5 6" key="1">
    <citation type="submission" date="2015-01" db="EMBL/GenBank/DDBJ databases">
        <title>Lifestyle Evolution in Cyanobacterial Symbionts of Sponges.</title>
        <authorList>
            <person name="Burgsdorf I."/>
            <person name="Slaby B.M."/>
            <person name="Handley K.M."/>
            <person name="Haber M."/>
            <person name="Blom J."/>
            <person name="Marshall C.W."/>
            <person name="Gilbert J.A."/>
            <person name="Hentschel U."/>
            <person name="Steindler L."/>
        </authorList>
    </citation>
    <scope>NUCLEOTIDE SEQUENCE [LARGE SCALE GENOMIC DNA]</scope>
    <source>
        <strain evidence="5">SP3</strain>
    </source>
</reference>
<dbReference type="SMART" id="SM00228">
    <property type="entry name" value="PDZ"/>
    <property type="match status" value="1"/>
</dbReference>
<dbReference type="EMBL" id="JXQG01000004">
    <property type="protein sequence ID" value="KKZ13194.1"/>
    <property type="molecule type" value="Genomic_DNA"/>
</dbReference>
<dbReference type="PANTHER" id="PTHR22939:SF129">
    <property type="entry name" value="SERINE PROTEASE HTRA2, MITOCHONDRIAL"/>
    <property type="match status" value="1"/>
</dbReference>
<evidence type="ECO:0000256" key="2">
    <source>
        <dbReference type="ARBA" id="ARBA00022670"/>
    </source>
</evidence>
<comment type="caution">
    <text evidence="5">The sequence shown here is derived from an EMBL/GenBank/DDBJ whole genome shotgun (WGS) entry which is preliminary data.</text>
</comment>
<dbReference type="InterPro" id="IPR001478">
    <property type="entry name" value="PDZ"/>
</dbReference>
<dbReference type="PANTHER" id="PTHR22939">
    <property type="entry name" value="SERINE PROTEASE FAMILY S1C HTRA-RELATED"/>
    <property type="match status" value="1"/>
</dbReference>
<gene>
    <name evidence="5" type="ORF">TE42_01455</name>
</gene>
<dbReference type="PRINTS" id="PR00834">
    <property type="entry name" value="PROTEASES2C"/>
</dbReference>
<dbReference type="GO" id="GO:0004252">
    <property type="term" value="F:serine-type endopeptidase activity"/>
    <property type="evidence" value="ECO:0007669"/>
    <property type="project" value="InterPro"/>
</dbReference>
<evidence type="ECO:0000256" key="1">
    <source>
        <dbReference type="ARBA" id="ARBA00010541"/>
    </source>
</evidence>
<proteinExistence type="inferred from homology"/>
<dbReference type="InterPro" id="IPR009003">
    <property type="entry name" value="Peptidase_S1_PA"/>
</dbReference>
<dbReference type="InterPro" id="IPR043504">
    <property type="entry name" value="Peptidase_S1_PA_chymotrypsin"/>
</dbReference>
<evidence type="ECO:0000313" key="6">
    <source>
        <dbReference type="Proteomes" id="UP000035067"/>
    </source>
</evidence>
<dbReference type="Gene3D" id="2.40.10.10">
    <property type="entry name" value="Trypsin-like serine proteases"/>
    <property type="match status" value="2"/>
</dbReference>
<dbReference type="GO" id="GO:0006508">
    <property type="term" value="P:proteolysis"/>
    <property type="evidence" value="ECO:0007669"/>
    <property type="project" value="UniProtKB-KW"/>
</dbReference>
<evidence type="ECO:0000256" key="3">
    <source>
        <dbReference type="ARBA" id="ARBA00022801"/>
    </source>
</evidence>
<organism evidence="5 6">
    <name type="scientific">Candidatus Synechococcus spongiarum SP3</name>
    <dbReference type="NCBI Taxonomy" id="1604020"/>
    <lineage>
        <taxon>Bacteria</taxon>
        <taxon>Bacillati</taxon>
        <taxon>Cyanobacteriota</taxon>
        <taxon>Cyanophyceae</taxon>
        <taxon>Synechococcales</taxon>
        <taxon>Synechococcaceae</taxon>
        <taxon>Synechococcus</taxon>
    </lineage>
</organism>
<dbReference type="InterPro" id="IPR036034">
    <property type="entry name" value="PDZ_sf"/>
</dbReference>
<feature type="domain" description="PDZ" evidence="4">
    <location>
        <begin position="259"/>
        <end position="363"/>
    </location>
</feature>
<dbReference type="PROSITE" id="PS50106">
    <property type="entry name" value="PDZ"/>
    <property type="match status" value="1"/>
</dbReference>
<keyword evidence="2 5" id="KW-0645">Protease</keyword>
<accession>A0A0G2IX10</accession>
<dbReference type="Gene3D" id="2.30.42.10">
    <property type="match status" value="1"/>
</dbReference>
<name>A0A0G2IX10_9SYNE</name>
<dbReference type="Pfam" id="PF13365">
    <property type="entry name" value="Trypsin_2"/>
    <property type="match status" value="1"/>
</dbReference>
<dbReference type="SUPFAM" id="SSF50494">
    <property type="entry name" value="Trypsin-like serine proteases"/>
    <property type="match status" value="1"/>
</dbReference>